<feature type="domain" description="Chitin-binding type-4" evidence="2">
    <location>
        <begin position="30"/>
        <end position="208"/>
    </location>
</feature>
<dbReference type="PANTHER" id="PTHR34823:SF1">
    <property type="entry name" value="CHITIN-BINDING TYPE-4 DOMAIN-CONTAINING PROTEIN"/>
    <property type="match status" value="1"/>
</dbReference>
<dbReference type="SUPFAM" id="SSF81296">
    <property type="entry name" value="E set domains"/>
    <property type="match status" value="1"/>
</dbReference>
<dbReference type="RefSeq" id="WP_015695009.1">
    <property type="nucleotide sequence ID" value="NZ_AP018492.1"/>
</dbReference>
<name>A0A2Z5Y2N3_9ENTE</name>
<evidence type="ECO:0000256" key="1">
    <source>
        <dbReference type="ARBA" id="ARBA00022729"/>
    </source>
</evidence>
<dbReference type="InterPro" id="IPR051024">
    <property type="entry name" value="GlcNAc_Chitin_IntDeg"/>
</dbReference>
<dbReference type="GeneID" id="57043527"/>
<dbReference type="InterPro" id="IPR004302">
    <property type="entry name" value="Cellulose/chitin-bd_N"/>
</dbReference>
<organism evidence="3 4">
    <name type="scientific">Melissococcus plutonius</name>
    <dbReference type="NCBI Taxonomy" id="33970"/>
    <lineage>
        <taxon>Bacteria</taxon>
        <taxon>Bacillati</taxon>
        <taxon>Bacillota</taxon>
        <taxon>Bacilli</taxon>
        <taxon>Lactobacillales</taxon>
        <taxon>Enterococcaceae</taxon>
        <taxon>Melissococcus</taxon>
    </lineage>
</organism>
<evidence type="ECO:0000313" key="4">
    <source>
        <dbReference type="Proteomes" id="UP000269226"/>
    </source>
</evidence>
<proteinExistence type="predicted"/>
<gene>
    <name evidence="3" type="ORF">DAT561_0977</name>
</gene>
<keyword evidence="1" id="KW-0732">Signal</keyword>
<evidence type="ECO:0000259" key="2">
    <source>
        <dbReference type="Pfam" id="PF03067"/>
    </source>
</evidence>
<evidence type="ECO:0000313" key="3">
    <source>
        <dbReference type="EMBL" id="BBC61089.1"/>
    </source>
</evidence>
<dbReference type="Pfam" id="PF03067">
    <property type="entry name" value="LPMO_10"/>
    <property type="match status" value="1"/>
</dbReference>
<accession>A0A2Z5Y2N3</accession>
<dbReference type="EMBL" id="AP018492">
    <property type="protein sequence ID" value="BBC61089.1"/>
    <property type="molecule type" value="Genomic_DNA"/>
</dbReference>
<sequence>MKKFWIYCAMLLGMIVGIEMFAGNYEVSAHGYVIDPISRVKNSKANGFGWSGGEISAPDIITCPHCIEAPTRLLDSGQLNGKLASAGLPGFKLLDVQTADRWVKTNIHTGERDFKWHLTQVHKTNRFRYYMTKQGWNSNKPLTLEDMDVIGVDGYPIGQNVPIAQGYYPSNNPVHKITVPKDRSGYHVIYSVWDINDTPNSFYQAIDVNVIK</sequence>
<dbReference type="Gene3D" id="2.70.50.50">
    <property type="entry name" value="chitin-binding protein cbp21"/>
    <property type="match status" value="1"/>
</dbReference>
<dbReference type="InterPro" id="IPR014756">
    <property type="entry name" value="Ig_E-set"/>
</dbReference>
<protein>
    <submittedName>
        <fullName evidence="3">Chitin binding protein</fullName>
    </submittedName>
</protein>
<dbReference type="Proteomes" id="UP000269226">
    <property type="component" value="Chromosome"/>
</dbReference>
<dbReference type="AlphaFoldDB" id="A0A2Z5Y2N3"/>
<reference evidence="3 4" key="1">
    <citation type="submission" date="2018-01" db="EMBL/GenBank/DDBJ databases">
        <title>Whole genome sequence of Melissococcus plutonius DAT561.</title>
        <authorList>
            <person name="Okumura K."/>
            <person name="Takamatsu D."/>
            <person name="Okura M."/>
        </authorList>
    </citation>
    <scope>NUCLEOTIDE SEQUENCE [LARGE SCALE GENOMIC DNA]</scope>
    <source>
        <strain evidence="3 4">DAT561</strain>
    </source>
</reference>
<dbReference type="CDD" id="cd21177">
    <property type="entry name" value="LPMO_AA10"/>
    <property type="match status" value="1"/>
</dbReference>
<dbReference type="PANTHER" id="PTHR34823">
    <property type="entry name" value="GLCNAC-BINDING PROTEIN A"/>
    <property type="match status" value="1"/>
</dbReference>